<protein>
    <recommendedName>
        <fullName evidence="4">DUF4371 domain-containing protein</fullName>
    </recommendedName>
</protein>
<accession>A0ABN8MBX2</accession>
<evidence type="ECO:0000313" key="3">
    <source>
        <dbReference type="Proteomes" id="UP001159427"/>
    </source>
</evidence>
<feature type="non-terminal residue" evidence="2">
    <location>
        <position position="541"/>
    </location>
</feature>
<proteinExistence type="predicted"/>
<keyword evidence="3" id="KW-1185">Reference proteome</keyword>
<comment type="caution">
    <text evidence="2">The sequence shown here is derived from an EMBL/GenBank/DDBJ whole genome shotgun (WGS) entry which is preliminary data.</text>
</comment>
<dbReference type="SUPFAM" id="SSF53098">
    <property type="entry name" value="Ribonuclease H-like"/>
    <property type="match status" value="1"/>
</dbReference>
<gene>
    <name evidence="2" type="ORF">PEVE_00030982</name>
</gene>
<dbReference type="InterPro" id="IPR012337">
    <property type="entry name" value="RNaseH-like_sf"/>
</dbReference>
<evidence type="ECO:0000256" key="1">
    <source>
        <dbReference type="SAM" id="MobiDB-lite"/>
    </source>
</evidence>
<sequence>MKRQQSMLSFLSRESKKTRDEAENNTVHDDHQRVQIEAEVEPSAIPAPVVAPPLIDEPIPGTVAPSAILSSDAPLLIEKPMPLGPRSIDASSKICTIPEQQHLRILDEAFGSDLHHGLHNHVLCAKNGCKSLSSSEKSRQLPLKPHVFKHEWVDDDAAFCCKSGVWWLALEEGKGMFCCLCKKHNKTGKDVKYASAPGTRYRKVAVLEHGNSEEHKQSVGKELLQRASWLQKEIDKKAEVADEVLVQAFAAFYFTAKQEISNMKVLPLIEFLTRYGLQDMKYFTHRSERCRQEIFLAIGQVLKSQVVKAAANGRYFSLLSDEVSDIAVTEQLVTFVQYVSDAQVQTKFLSVQNLLEHHSSANSDAIVDMLTQEIDNDKLQWGSLAGLASDGASVFTGSKNGVGVKLRKKQEERIDEGRTSIMQQLCIMVNERTRKVVTRKIQKACRTRWLSLGKAVKSLKEDYPAVLTTLKALDEDHHDAAAKGLFMRLNTFKFIGAIYILNKVIPILDTVSKSFQKGSVTFSHIAPNVAYAKMKLEQEAL</sequence>
<dbReference type="PANTHER" id="PTHR46880">
    <property type="entry name" value="RAS-ASSOCIATING DOMAIN-CONTAINING PROTEIN"/>
    <property type="match status" value="1"/>
</dbReference>
<evidence type="ECO:0000313" key="2">
    <source>
        <dbReference type="EMBL" id="CAH3027160.1"/>
    </source>
</evidence>
<reference evidence="2 3" key="1">
    <citation type="submission" date="2022-05" db="EMBL/GenBank/DDBJ databases">
        <authorList>
            <consortium name="Genoscope - CEA"/>
            <person name="William W."/>
        </authorList>
    </citation>
    <scope>NUCLEOTIDE SEQUENCE [LARGE SCALE GENOMIC DNA]</scope>
</reference>
<evidence type="ECO:0008006" key="4">
    <source>
        <dbReference type="Google" id="ProtNLM"/>
    </source>
</evidence>
<feature type="compositionally biased region" description="Basic and acidic residues" evidence="1">
    <location>
        <begin position="13"/>
        <end position="32"/>
    </location>
</feature>
<name>A0ABN8MBX2_9CNID</name>
<dbReference type="EMBL" id="CALNXI010000440">
    <property type="protein sequence ID" value="CAH3027160.1"/>
    <property type="molecule type" value="Genomic_DNA"/>
</dbReference>
<dbReference type="PANTHER" id="PTHR46880:SF5">
    <property type="entry name" value="DUF4371 DOMAIN-CONTAINING PROTEIN"/>
    <property type="match status" value="1"/>
</dbReference>
<feature type="region of interest" description="Disordered" evidence="1">
    <location>
        <begin position="1"/>
        <end position="32"/>
    </location>
</feature>
<organism evidence="2 3">
    <name type="scientific">Porites evermanni</name>
    <dbReference type="NCBI Taxonomy" id="104178"/>
    <lineage>
        <taxon>Eukaryota</taxon>
        <taxon>Metazoa</taxon>
        <taxon>Cnidaria</taxon>
        <taxon>Anthozoa</taxon>
        <taxon>Hexacorallia</taxon>
        <taxon>Scleractinia</taxon>
        <taxon>Fungiina</taxon>
        <taxon>Poritidae</taxon>
        <taxon>Porites</taxon>
    </lineage>
</organism>
<dbReference type="Proteomes" id="UP001159427">
    <property type="component" value="Unassembled WGS sequence"/>
</dbReference>